<dbReference type="Proteomes" id="UP000178946">
    <property type="component" value="Unassembled WGS sequence"/>
</dbReference>
<gene>
    <name evidence="2" type="ORF">A3A20_01010</name>
</gene>
<name>A0A1F8DQB0_9BACT</name>
<comment type="caution">
    <text evidence="2">The sequence shown here is derived from an EMBL/GenBank/DDBJ whole genome shotgun (WGS) entry which is preliminary data.</text>
</comment>
<evidence type="ECO:0000313" key="2">
    <source>
        <dbReference type="EMBL" id="OGM90817.1"/>
    </source>
</evidence>
<keyword evidence="1" id="KW-1133">Transmembrane helix</keyword>
<dbReference type="STRING" id="1802557.A3A20_01010"/>
<reference evidence="2 3" key="1">
    <citation type="journal article" date="2016" name="Nat. Commun.">
        <title>Thousands of microbial genomes shed light on interconnected biogeochemical processes in an aquifer system.</title>
        <authorList>
            <person name="Anantharaman K."/>
            <person name="Brown C.T."/>
            <person name="Hug L.A."/>
            <person name="Sharon I."/>
            <person name="Castelle C.J."/>
            <person name="Probst A.J."/>
            <person name="Thomas B.C."/>
            <person name="Singh A."/>
            <person name="Wilkins M.J."/>
            <person name="Karaoz U."/>
            <person name="Brodie E.L."/>
            <person name="Williams K.H."/>
            <person name="Hubbard S.S."/>
            <person name="Banfield J.F."/>
        </authorList>
    </citation>
    <scope>NUCLEOTIDE SEQUENCE [LARGE SCALE GENOMIC DNA]</scope>
</reference>
<sequence length="130" mass="13931">MKLLAVSLILMVAGIAIFGSFAMNHGDGHGGCIASSFAFGANCLKLDAISFIAFHLLALKSFSNAILISAFLLAFLLAVFVSAAGANQILNIRAASLSLRQFFSLSDSFLSQKLRLSRWLSFHENSPNFS</sequence>
<evidence type="ECO:0000313" key="3">
    <source>
        <dbReference type="Proteomes" id="UP000178946"/>
    </source>
</evidence>
<keyword evidence="1" id="KW-0812">Transmembrane</keyword>
<feature type="transmembrane region" description="Helical" evidence="1">
    <location>
        <begin position="64"/>
        <end position="90"/>
    </location>
</feature>
<dbReference type="EMBL" id="MGIR01000007">
    <property type="protein sequence ID" value="OGM90817.1"/>
    <property type="molecule type" value="Genomic_DNA"/>
</dbReference>
<accession>A0A1F8DQB0</accession>
<dbReference type="AlphaFoldDB" id="A0A1F8DQB0"/>
<evidence type="ECO:0000256" key="1">
    <source>
        <dbReference type="SAM" id="Phobius"/>
    </source>
</evidence>
<keyword evidence="1" id="KW-0472">Membrane</keyword>
<organism evidence="2 3">
    <name type="scientific">Candidatus Wolfebacteria bacterium RIFCSPLOWO2_01_FULL_45_19</name>
    <dbReference type="NCBI Taxonomy" id="1802557"/>
    <lineage>
        <taxon>Bacteria</taxon>
        <taxon>Candidatus Wolfeibacteriota</taxon>
    </lineage>
</organism>
<proteinExistence type="predicted"/>
<protein>
    <submittedName>
        <fullName evidence="2">Uncharacterized protein</fullName>
    </submittedName>
</protein>